<keyword evidence="2 7" id="KW-0479">Metal-binding</keyword>
<dbReference type="GO" id="GO:0006412">
    <property type="term" value="P:translation"/>
    <property type="evidence" value="ECO:0007669"/>
    <property type="project" value="UniProtKB-KW"/>
</dbReference>
<dbReference type="Gene3D" id="3.90.45.10">
    <property type="entry name" value="Peptide deformylase"/>
    <property type="match status" value="1"/>
</dbReference>
<comment type="similarity">
    <text evidence="1 7">Belongs to the polypeptide deformylase family.</text>
</comment>
<evidence type="ECO:0000256" key="7">
    <source>
        <dbReference type="RuleBase" id="RU362111"/>
    </source>
</evidence>
<dbReference type="PANTHER" id="PTHR10458">
    <property type="entry name" value="PEPTIDE DEFORMYLASE"/>
    <property type="match status" value="1"/>
</dbReference>
<dbReference type="GO" id="GO:0046872">
    <property type="term" value="F:metal ion binding"/>
    <property type="evidence" value="ECO:0007669"/>
    <property type="project" value="UniProtKB-KW"/>
</dbReference>
<gene>
    <name evidence="8" type="ORF">XELAEV_18024911mg</name>
</gene>
<organism evidence="8 9">
    <name type="scientific">Xenopus laevis</name>
    <name type="common">African clawed frog</name>
    <dbReference type="NCBI Taxonomy" id="8355"/>
    <lineage>
        <taxon>Eukaryota</taxon>
        <taxon>Metazoa</taxon>
        <taxon>Chordata</taxon>
        <taxon>Craniata</taxon>
        <taxon>Vertebrata</taxon>
        <taxon>Euteleostomi</taxon>
        <taxon>Amphibia</taxon>
        <taxon>Batrachia</taxon>
        <taxon>Anura</taxon>
        <taxon>Pipoidea</taxon>
        <taxon>Pipidae</taxon>
        <taxon>Xenopodinae</taxon>
        <taxon>Xenopus</taxon>
        <taxon>Xenopus</taxon>
    </lineage>
</organism>
<dbReference type="GO" id="GO:0005739">
    <property type="term" value="C:mitochondrion"/>
    <property type="evidence" value="ECO:0007669"/>
    <property type="project" value="TreeGrafter"/>
</dbReference>
<dbReference type="PRINTS" id="PR01576">
    <property type="entry name" value="PDEFORMYLASE"/>
</dbReference>
<dbReference type="NCBIfam" id="NF001159">
    <property type="entry name" value="PRK00150.1-3"/>
    <property type="match status" value="1"/>
</dbReference>
<comment type="catalytic activity">
    <reaction evidence="6 7">
        <text>N-terminal N-formyl-L-methionyl-[peptide] + H2O = N-terminal L-methionyl-[peptide] + formate</text>
        <dbReference type="Rhea" id="RHEA:24420"/>
        <dbReference type="Rhea" id="RHEA-COMP:10639"/>
        <dbReference type="Rhea" id="RHEA-COMP:10640"/>
        <dbReference type="ChEBI" id="CHEBI:15377"/>
        <dbReference type="ChEBI" id="CHEBI:15740"/>
        <dbReference type="ChEBI" id="CHEBI:49298"/>
        <dbReference type="ChEBI" id="CHEBI:64731"/>
        <dbReference type="EC" id="3.5.1.88"/>
    </reaction>
</comment>
<evidence type="ECO:0000256" key="1">
    <source>
        <dbReference type="ARBA" id="ARBA00010759"/>
    </source>
</evidence>
<dbReference type="Proteomes" id="UP000694892">
    <property type="component" value="Chromosome 4S"/>
</dbReference>
<dbReference type="HAMAP" id="MF_00163">
    <property type="entry name" value="Pep_deformylase"/>
    <property type="match status" value="1"/>
</dbReference>
<dbReference type="EC" id="3.5.1.88" evidence="7"/>
<comment type="function">
    <text evidence="5 7">Removes the formyl group from the N-terminal Met of newly synthesized proteins.</text>
</comment>
<accession>A0A974HLE6</accession>
<dbReference type="FunFam" id="3.90.45.10:FF:000003">
    <property type="entry name" value="Peptide deformylase"/>
    <property type="match status" value="1"/>
</dbReference>
<name>A0A974HLE6_XENLA</name>
<sequence>MIISACPSMLLQRGCRAVALLLSPSYSNTLLPNVTHVPRRLSSSSWTLGKKRSYWRYLKRRVLGAATPPYSRVTQTGDPVLRCTAARVPSAHVSHPDTQAVVNQLVRVLSAGCCVGISAPQLGVPLRILAVAFPEQMCQAVPPEVRQAREMSPFPLQIFINPEMRILNSQTLSFPEGCSSVQGFSAVVPRYYAVEISGLNPKGEHITWQAQGWAARIIQHEMDHLDGVLYIDKMDPRTFVNISWMEVND</sequence>
<evidence type="ECO:0000256" key="3">
    <source>
        <dbReference type="ARBA" id="ARBA00022801"/>
    </source>
</evidence>
<protein>
    <recommendedName>
        <fullName evidence="7">Peptide deformylase</fullName>
        <ecNumber evidence="7">3.5.1.88</ecNumber>
    </recommendedName>
</protein>
<dbReference type="OMA" id="ILYPMRI"/>
<keyword evidence="3 7" id="KW-0378">Hydrolase</keyword>
<evidence type="ECO:0000313" key="9">
    <source>
        <dbReference type="Proteomes" id="UP000694892"/>
    </source>
</evidence>
<dbReference type="EMBL" id="CM004473">
    <property type="protein sequence ID" value="OCT82384.1"/>
    <property type="molecule type" value="Genomic_DNA"/>
</dbReference>
<evidence type="ECO:0000256" key="2">
    <source>
        <dbReference type="ARBA" id="ARBA00022723"/>
    </source>
</evidence>
<dbReference type="PANTHER" id="PTHR10458:SF2">
    <property type="entry name" value="PEPTIDE DEFORMYLASE, MITOCHONDRIAL"/>
    <property type="match status" value="1"/>
</dbReference>
<dbReference type="Pfam" id="PF01327">
    <property type="entry name" value="Pep_deformylase"/>
    <property type="match status" value="1"/>
</dbReference>
<dbReference type="SUPFAM" id="SSF56420">
    <property type="entry name" value="Peptide deformylase"/>
    <property type="match status" value="1"/>
</dbReference>
<reference evidence="9" key="1">
    <citation type="journal article" date="2016" name="Nature">
        <title>Genome evolution in the allotetraploid frog Xenopus laevis.</title>
        <authorList>
            <person name="Session A.M."/>
            <person name="Uno Y."/>
            <person name="Kwon T."/>
            <person name="Chapman J.A."/>
            <person name="Toyoda A."/>
            <person name="Takahashi S."/>
            <person name="Fukui A."/>
            <person name="Hikosaka A."/>
            <person name="Suzuki A."/>
            <person name="Kondo M."/>
            <person name="van Heeringen S.J."/>
            <person name="Quigley I."/>
            <person name="Heinz S."/>
            <person name="Ogino H."/>
            <person name="Ochi H."/>
            <person name="Hellsten U."/>
            <person name="Lyons J.B."/>
            <person name="Simakov O."/>
            <person name="Putnam N."/>
            <person name="Stites J."/>
            <person name="Kuroki Y."/>
            <person name="Tanaka T."/>
            <person name="Michiue T."/>
            <person name="Watanabe M."/>
            <person name="Bogdanovic O."/>
            <person name="Lister R."/>
            <person name="Georgiou G."/>
            <person name="Paranjpe S.S."/>
            <person name="van Kruijsbergen I."/>
            <person name="Shu S."/>
            <person name="Carlson J."/>
            <person name="Kinoshita T."/>
            <person name="Ohta Y."/>
            <person name="Mawaribuchi S."/>
            <person name="Jenkins J."/>
            <person name="Grimwood J."/>
            <person name="Schmutz J."/>
            <person name="Mitros T."/>
            <person name="Mozaffari S.V."/>
            <person name="Suzuki Y."/>
            <person name="Haramoto Y."/>
            <person name="Yamamoto T.S."/>
            <person name="Takagi C."/>
            <person name="Heald R."/>
            <person name="Miller K."/>
            <person name="Haudenschild C."/>
            <person name="Kitzman J."/>
            <person name="Nakayama T."/>
            <person name="Izutsu Y."/>
            <person name="Robert J."/>
            <person name="Fortriede J."/>
            <person name="Burns K."/>
            <person name="Lotay V."/>
            <person name="Karimi K."/>
            <person name="Yasuoka Y."/>
            <person name="Dichmann D.S."/>
            <person name="Flajnik M.F."/>
            <person name="Houston D.W."/>
            <person name="Shendure J."/>
            <person name="DuPasquier L."/>
            <person name="Vize P.D."/>
            <person name="Zorn A.M."/>
            <person name="Ito M."/>
            <person name="Marcotte E.M."/>
            <person name="Wallingford J.B."/>
            <person name="Ito Y."/>
            <person name="Asashima M."/>
            <person name="Ueno N."/>
            <person name="Matsuda Y."/>
            <person name="Veenstra G.J."/>
            <person name="Fujiyama A."/>
            <person name="Harland R.M."/>
            <person name="Taira M."/>
            <person name="Rokhsar D.S."/>
        </authorList>
    </citation>
    <scope>NUCLEOTIDE SEQUENCE [LARGE SCALE GENOMIC DNA]</scope>
    <source>
        <strain evidence="9">J</strain>
    </source>
</reference>
<keyword evidence="4 7" id="KW-0648">Protein biosynthesis</keyword>
<dbReference type="GO" id="GO:0042586">
    <property type="term" value="F:peptide deformylase activity"/>
    <property type="evidence" value="ECO:0007669"/>
    <property type="project" value="UniProtKB-EC"/>
</dbReference>
<evidence type="ECO:0000256" key="5">
    <source>
        <dbReference type="ARBA" id="ARBA00037114"/>
    </source>
</evidence>
<dbReference type="InterPro" id="IPR036821">
    <property type="entry name" value="Peptide_deformylase_sf"/>
</dbReference>
<dbReference type="CDD" id="cd00487">
    <property type="entry name" value="Pep_deformylase"/>
    <property type="match status" value="1"/>
</dbReference>
<evidence type="ECO:0000256" key="6">
    <source>
        <dbReference type="ARBA" id="ARBA00048875"/>
    </source>
</evidence>
<proteinExistence type="inferred from homology"/>
<evidence type="ECO:0000313" key="8">
    <source>
        <dbReference type="EMBL" id="OCT82384.1"/>
    </source>
</evidence>
<evidence type="ECO:0000256" key="4">
    <source>
        <dbReference type="ARBA" id="ARBA00022917"/>
    </source>
</evidence>
<dbReference type="AlphaFoldDB" id="A0A974HLE6"/>
<dbReference type="InterPro" id="IPR023635">
    <property type="entry name" value="Peptide_deformylase"/>
</dbReference>